<organism evidence="1 2">
    <name type="scientific">Menidia menidia</name>
    <name type="common">Atlantic silverside</name>
    <dbReference type="NCBI Taxonomy" id="238744"/>
    <lineage>
        <taxon>Eukaryota</taxon>
        <taxon>Metazoa</taxon>
        <taxon>Chordata</taxon>
        <taxon>Craniata</taxon>
        <taxon>Vertebrata</taxon>
        <taxon>Euteleostomi</taxon>
        <taxon>Actinopterygii</taxon>
        <taxon>Neopterygii</taxon>
        <taxon>Teleostei</taxon>
        <taxon>Neoteleostei</taxon>
        <taxon>Acanthomorphata</taxon>
        <taxon>Ovalentaria</taxon>
        <taxon>Atherinomorphae</taxon>
        <taxon>Atheriniformes</taxon>
        <taxon>Atherinopsidae</taxon>
        <taxon>Menidiinae</taxon>
        <taxon>Menidia</taxon>
    </lineage>
</organism>
<sequence>MPYSDLSFSCLAMKRAIFHEERCLHGGWLVHRGHHRGWSTDNAFKLASLSHWVDLVPLHHHLPIQTSPSVMSLVPQNRGQRLCARLAGDQTRRLDSLTLQFPYKVASETTAKLSVLSITNMRQQQCCWLGIAMITIEFNPNSTDKKVSHDPDH</sequence>
<evidence type="ECO:0000313" key="2">
    <source>
        <dbReference type="Proteomes" id="UP000677803"/>
    </source>
</evidence>
<accession>A0A8S4B6L6</accession>
<dbReference type="Proteomes" id="UP000677803">
    <property type="component" value="Unassembled WGS sequence"/>
</dbReference>
<dbReference type="EMBL" id="CAJRST010011112">
    <property type="protein sequence ID" value="CAG5925281.1"/>
    <property type="molecule type" value="Genomic_DNA"/>
</dbReference>
<proteinExistence type="predicted"/>
<protein>
    <submittedName>
        <fullName evidence="1">(Atlantic silverside) hypothetical protein</fullName>
    </submittedName>
</protein>
<gene>
    <name evidence="1" type="ORF">MMEN_LOCUS10931</name>
</gene>
<dbReference type="AlphaFoldDB" id="A0A8S4B6L6"/>
<comment type="caution">
    <text evidence="1">The sequence shown here is derived from an EMBL/GenBank/DDBJ whole genome shotgun (WGS) entry which is preliminary data.</text>
</comment>
<name>A0A8S4B6L6_9TELE</name>
<evidence type="ECO:0000313" key="1">
    <source>
        <dbReference type="EMBL" id="CAG5925281.1"/>
    </source>
</evidence>
<reference evidence="1" key="1">
    <citation type="submission" date="2021-05" db="EMBL/GenBank/DDBJ databases">
        <authorList>
            <person name="Tigano A."/>
        </authorList>
    </citation>
    <scope>NUCLEOTIDE SEQUENCE</scope>
</reference>
<keyword evidence="2" id="KW-1185">Reference proteome</keyword>